<gene>
    <name evidence="12" type="ORF">HHU12_18975</name>
</gene>
<dbReference type="Gene3D" id="2.40.170.20">
    <property type="entry name" value="TonB-dependent receptor, beta-barrel domain"/>
    <property type="match status" value="1"/>
</dbReference>
<dbReference type="InterPro" id="IPR000531">
    <property type="entry name" value="Beta-barrel_TonB"/>
</dbReference>
<evidence type="ECO:0000259" key="11">
    <source>
        <dbReference type="Pfam" id="PF07715"/>
    </source>
</evidence>
<evidence type="ECO:0000256" key="3">
    <source>
        <dbReference type="ARBA" id="ARBA00022452"/>
    </source>
</evidence>
<dbReference type="Proteomes" id="UP000576082">
    <property type="component" value="Unassembled WGS sequence"/>
</dbReference>
<dbReference type="RefSeq" id="WP_169658315.1">
    <property type="nucleotide sequence ID" value="NZ_JABANE010000054.1"/>
</dbReference>
<evidence type="ECO:0000256" key="5">
    <source>
        <dbReference type="ARBA" id="ARBA00023077"/>
    </source>
</evidence>
<evidence type="ECO:0000256" key="1">
    <source>
        <dbReference type="ARBA" id="ARBA00004571"/>
    </source>
</evidence>
<evidence type="ECO:0000256" key="7">
    <source>
        <dbReference type="ARBA" id="ARBA00023237"/>
    </source>
</evidence>
<evidence type="ECO:0000256" key="8">
    <source>
        <dbReference type="PROSITE-ProRule" id="PRU01360"/>
    </source>
</evidence>
<evidence type="ECO:0000256" key="9">
    <source>
        <dbReference type="RuleBase" id="RU003357"/>
    </source>
</evidence>
<comment type="caution">
    <text evidence="12">The sequence shown here is derived from an EMBL/GenBank/DDBJ whole genome shotgun (WGS) entry which is preliminary data.</text>
</comment>
<dbReference type="InterPro" id="IPR039426">
    <property type="entry name" value="TonB-dep_rcpt-like"/>
</dbReference>
<dbReference type="FunFam" id="2.170.130.10:FF:000008">
    <property type="entry name" value="SusC/RagA family TonB-linked outer membrane protein"/>
    <property type="match status" value="1"/>
</dbReference>
<dbReference type="Gene3D" id="2.170.130.10">
    <property type="entry name" value="TonB-dependent receptor, plug domain"/>
    <property type="match status" value="1"/>
</dbReference>
<dbReference type="InterPro" id="IPR036942">
    <property type="entry name" value="Beta-barrel_TonB_sf"/>
</dbReference>
<dbReference type="NCBIfam" id="TIGR04057">
    <property type="entry name" value="SusC_RagA_signa"/>
    <property type="match status" value="1"/>
</dbReference>
<proteinExistence type="inferred from homology"/>
<accession>A0A7X9RWL3</accession>
<dbReference type="InterPro" id="IPR008969">
    <property type="entry name" value="CarboxyPept-like_regulatory"/>
</dbReference>
<keyword evidence="7 8" id="KW-0998">Cell outer membrane</keyword>
<dbReference type="Pfam" id="PF13715">
    <property type="entry name" value="CarbopepD_reg_2"/>
    <property type="match status" value="1"/>
</dbReference>
<name>A0A7X9RWL3_9BACT</name>
<reference evidence="12 13" key="1">
    <citation type="submission" date="2020-04" db="EMBL/GenBank/DDBJ databases">
        <title>Flammeovirga sp. SR4, a novel species isolated from seawater.</title>
        <authorList>
            <person name="Wang X."/>
        </authorList>
    </citation>
    <scope>NUCLEOTIDE SEQUENCE [LARGE SCALE GENOMIC DNA]</scope>
    <source>
        <strain evidence="12 13">ATCC 23126</strain>
    </source>
</reference>
<evidence type="ECO:0000256" key="6">
    <source>
        <dbReference type="ARBA" id="ARBA00023136"/>
    </source>
</evidence>
<sequence>MNKKLYSVYSGKWNETRKDVLTSTCAFLFLLLYLPAQSFAQNRIISGKVTDQQTKAPLPGVNVVIDGTRNGTITNIDGVFKIEIAGENTNLKFTYVGYEEVVIPVGSSNTLDVTLQEDLEQLDEVVVIGYGYQKKTDVTGAVSTVEADELVKRDVATVGQALQGQMAGVTVTQGSGTPGSSPNISIRGLGSLNNTSPLYVVDGMMLDDISHINSKDIESLQVLKDASASAIYGSRGANGVVIITTKKGEDGHKSINFGVYTGFQNFGNTPRLTNASEWAMLNNEAMLASGKAPLYPNPEALGEGTDWLSEISRTNAPIQNYDLSFTSGNDVSTFFISGQYFSQEGVIKKTNYDRLSLRVNSEHKMTKFLKVGENITLTRSNQSTILEGDEWNNLLITPLNMEPTTPVYNEDGTYAASNNQVRNPVAAVDNTFDTGESFRVLANVYADLSLLKGLTFKTNLGTNFSFDEDQDYNPIYFVSNTDRNDINSLFKGNNRAQTVVWSNTLNYNHKIGNHSFDALAGTEYYDEKQEWYGLTTSDFPSDNEDNRVVDNSRNSHQAQTYGSFFENRQISYLGRLNYSYGEKYLLTANFRADGSSKFGSKHKWGYFPSFSAGWRLNEENFLKSTDWLSHLKLRAGWGQIGNQAAIPAYTQSTVATAGLNYVLGYPSSVVSGSAFQGLGNDEVKWETVESTNVGVEFGILEGRLSGSAEYYIKNTTDMLLTPPVPGQTGLENAPWQNTGEMENKGIEIVLKWEDYINDNLKYSIGGNFTTIQNRVVSLGSASQIDDGEFRSSGFVNRTVVGRPISNFYGLVAEGLFQNQAEIDAYYANFESVPANVKPGDIRYRDADGNGEYDYDFIGSPIPEITYAIHGGVSYKGIDFSFLLNGVYGIEVYNGPGYYQLSSRAYWNTAKERLNRWTGEGSTNDPRNARMVDDDSQNTRISSRYVEDASFLRISNVQIGYSFPQSILERAKINSLRVYASGQNLYTFTKYTGYDPEVGGYGTSIGLDRATYPVPRTITFGLNLGF</sequence>
<keyword evidence="4 8" id="KW-0812">Transmembrane</keyword>
<comment type="similarity">
    <text evidence="8 9">Belongs to the TonB-dependent receptor family.</text>
</comment>
<dbReference type="AlphaFoldDB" id="A0A7X9RWL3"/>
<keyword evidence="12" id="KW-0675">Receptor</keyword>
<dbReference type="GO" id="GO:0009279">
    <property type="term" value="C:cell outer membrane"/>
    <property type="evidence" value="ECO:0007669"/>
    <property type="project" value="UniProtKB-SubCell"/>
</dbReference>
<dbReference type="EMBL" id="JABANE010000054">
    <property type="protein sequence ID" value="NME70065.1"/>
    <property type="molecule type" value="Genomic_DNA"/>
</dbReference>
<evidence type="ECO:0000313" key="13">
    <source>
        <dbReference type="Proteomes" id="UP000576082"/>
    </source>
</evidence>
<evidence type="ECO:0000256" key="4">
    <source>
        <dbReference type="ARBA" id="ARBA00022692"/>
    </source>
</evidence>
<evidence type="ECO:0000256" key="2">
    <source>
        <dbReference type="ARBA" id="ARBA00022448"/>
    </source>
</evidence>
<feature type="domain" description="TonB-dependent receptor-like beta-barrel" evidence="10">
    <location>
        <begin position="409"/>
        <end position="984"/>
    </location>
</feature>
<protein>
    <submittedName>
        <fullName evidence="12">TonB-dependent receptor</fullName>
    </submittedName>
</protein>
<dbReference type="NCBIfam" id="TIGR04056">
    <property type="entry name" value="OMP_RagA_SusC"/>
    <property type="match status" value="1"/>
</dbReference>
<dbReference type="SUPFAM" id="SSF56935">
    <property type="entry name" value="Porins"/>
    <property type="match status" value="1"/>
</dbReference>
<dbReference type="PROSITE" id="PS52016">
    <property type="entry name" value="TONB_DEPENDENT_REC_3"/>
    <property type="match status" value="1"/>
</dbReference>
<dbReference type="SUPFAM" id="SSF49464">
    <property type="entry name" value="Carboxypeptidase regulatory domain-like"/>
    <property type="match status" value="1"/>
</dbReference>
<dbReference type="InterPro" id="IPR012910">
    <property type="entry name" value="Plug_dom"/>
</dbReference>
<dbReference type="InterPro" id="IPR023997">
    <property type="entry name" value="TonB-dep_OMP_SusC/RagA_CS"/>
</dbReference>
<keyword evidence="6 8" id="KW-0472">Membrane</keyword>
<evidence type="ECO:0000313" key="12">
    <source>
        <dbReference type="EMBL" id="NME70065.1"/>
    </source>
</evidence>
<keyword evidence="3 8" id="KW-1134">Transmembrane beta strand</keyword>
<evidence type="ECO:0000259" key="10">
    <source>
        <dbReference type="Pfam" id="PF00593"/>
    </source>
</evidence>
<keyword evidence="5 9" id="KW-0798">TonB box</keyword>
<dbReference type="Pfam" id="PF00593">
    <property type="entry name" value="TonB_dep_Rec_b-barrel"/>
    <property type="match status" value="1"/>
</dbReference>
<organism evidence="12 13">
    <name type="scientific">Flammeovirga aprica JL-4</name>
    <dbReference type="NCBI Taxonomy" id="694437"/>
    <lineage>
        <taxon>Bacteria</taxon>
        <taxon>Pseudomonadati</taxon>
        <taxon>Bacteroidota</taxon>
        <taxon>Cytophagia</taxon>
        <taxon>Cytophagales</taxon>
        <taxon>Flammeovirgaceae</taxon>
        <taxon>Flammeovirga</taxon>
    </lineage>
</organism>
<keyword evidence="13" id="KW-1185">Reference proteome</keyword>
<keyword evidence="2 8" id="KW-0813">Transport</keyword>
<dbReference type="Gene3D" id="2.60.40.1120">
    <property type="entry name" value="Carboxypeptidase-like, regulatory domain"/>
    <property type="match status" value="1"/>
</dbReference>
<dbReference type="Pfam" id="PF07715">
    <property type="entry name" value="Plug"/>
    <property type="match status" value="1"/>
</dbReference>
<comment type="subcellular location">
    <subcellularLocation>
        <location evidence="1 8">Cell outer membrane</location>
        <topology evidence="1 8">Multi-pass membrane protein</topology>
    </subcellularLocation>
</comment>
<dbReference type="InterPro" id="IPR037066">
    <property type="entry name" value="Plug_dom_sf"/>
</dbReference>
<dbReference type="InterPro" id="IPR023996">
    <property type="entry name" value="TonB-dep_OMP_SusC/RagA"/>
</dbReference>
<feature type="domain" description="TonB-dependent receptor plug" evidence="11">
    <location>
        <begin position="135"/>
        <end position="240"/>
    </location>
</feature>